<reference evidence="5 6" key="1">
    <citation type="submission" date="2018-10" db="EMBL/GenBank/DDBJ databases">
        <title>Histidinibacterium lentulum gen. nov., sp. nov., a marine bacterium from the culture broth of Picochlorum sp. 122.</title>
        <authorList>
            <person name="Wang G."/>
        </authorList>
    </citation>
    <scope>NUCLEOTIDE SEQUENCE [LARGE SCALE GENOMIC DNA]</scope>
    <source>
        <strain evidence="5 6">B17</strain>
    </source>
</reference>
<dbReference type="PANTHER" id="PTHR43318">
    <property type="entry name" value="UDP-N-ACETYLGLUCOSAMINE 4,6-DEHYDRATASE"/>
    <property type="match status" value="1"/>
</dbReference>
<dbReference type="Pfam" id="PF13727">
    <property type="entry name" value="CoA_binding_3"/>
    <property type="match status" value="1"/>
</dbReference>
<dbReference type="Pfam" id="PF02719">
    <property type="entry name" value="Polysacc_synt_2"/>
    <property type="match status" value="1"/>
</dbReference>
<dbReference type="Proteomes" id="UP000268016">
    <property type="component" value="Unassembled WGS sequence"/>
</dbReference>
<organism evidence="5 6">
    <name type="scientific">Histidinibacterium lentulum</name>
    <dbReference type="NCBI Taxonomy" id="2480588"/>
    <lineage>
        <taxon>Bacteria</taxon>
        <taxon>Pseudomonadati</taxon>
        <taxon>Pseudomonadota</taxon>
        <taxon>Alphaproteobacteria</taxon>
        <taxon>Rhodobacterales</taxon>
        <taxon>Paracoccaceae</taxon>
        <taxon>Histidinibacterium</taxon>
    </lineage>
</organism>
<evidence type="ECO:0000256" key="3">
    <source>
        <dbReference type="SAM" id="Phobius"/>
    </source>
</evidence>
<proteinExistence type="inferred from homology"/>
<comment type="similarity">
    <text evidence="1">Belongs to the polysaccharide synthase family.</text>
</comment>
<dbReference type="InterPro" id="IPR051203">
    <property type="entry name" value="Polysaccharide_Synthase-Rel"/>
</dbReference>
<sequence length="634" mass="68573">MALLAIDVALVLPALALTLWLQDGSEGLARLAQGTSETLLLVAIMIGAATIYSQLLDMPRIQLKAFEQNAILRTAAYAAMVGLTGGLALPILQAGVPSTSTFVLFSMTLMVLTTAMKLTLKAFLIQIYLRGMRRQRVLIYGAGKTGVQLAAALKTDDTVLPVAFIDDNPTLQNMTVAGLPVHPPLRLEHMIREMQIDRVLLAMPSIGRPQQARLAARLKSYGCDVRTLPSFATLVGEGGLLDRIQPIDPDVYLNREGFDCDFDRIRDLYRGKSVMVTGAGGSIGSELCRQVLACRPSRLVLYEISEHALYQIERELRDLGFDTDLVVRLGSVTDEALVAQVMAEHEVRIVLHAAAYKHVPMVETNPLVGLSNNVLGTRILAEAAEAAGVELFILVSTDKAVRPTNVMGASKRLAELIIQDLANRTQGTRYSMVRFGNVLGSSGSVLPLFQEQISRGGPVTLTDPEVTRYFMTIGEASRLVLLAGHYAEGGDVFVLDMGKPVAIRDLARQMIEVAGYRVRDEATPDGDIEIVVTGLRPGEKLHEELLIGTASERTPHPKILRAHEAHLSQIEVATALRDLRASIEAGDPDAARQVLVRWVDGYAGGTAVTTAIPELPLPRDGAGRRLSGPASPGR</sequence>
<evidence type="ECO:0000256" key="1">
    <source>
        <dbReference type="ARBA" id="ARBA00007430"/>
    </source>
</evidence>
<dbReference type="InterPro" id="IPR003869">
    <property type="entry name" value="Polysac_CapD-like"/>
</dbReference>
<keyword evidence="3" id="KW-1133">Transmembrane helix</keyword>
<evidence type="ECO:0000313" key="6">
    <source>
        <dbReference type="Proteomes" id="UP000268016"/>
    </source>
</evidence>
<feature type="region of interest" description="Disordered" evidence="2">
    <location>
        <begin position="614"/>
        <end position="634"/>
    </location>
</feature>
<evidence type="ECO:0000313" key="5">
    <source>
        <dbReference type="EMBL" id="ROU03276.1"/>
    </source>
</evidence>
<dbReference type="AlphaFoldDB" id="A0A3N2R7I3"/>
<dbReference type="SUPFAM" id="SSF51735">
    <property type="entry name" value="NAD(P)-binding Rossmann-fold domains"/>
    <property type="match status" value="1"/>
</dbReference>
<dbReference type="SUPFAM" id="SSF53335">
    <property type="entry name" value="S-adenosyl-L-methionine-dependent methyltransferases"/>
    <property type="match status" value="1"/>
</dbReference>
<name>A0A3N2R7I3_9RHOB</name>
<comment type="caution">
    <text evidence="5">The sequence shown here is derived from an EMBL/GenBank/DDBJ whole genome shotgun (WGS) entry which is preliminary data.</text>
</comment>
<dbReference type="InterPro" id="IPR036291">
    <property type="entry name" value="NAD(P)-bd_dom_sf"/>
</dbReference>
<dbReference type="Gene3D" id="3.40.50.720">
    <property type="entry name" value="NAD(P)-binding Rossmann-like Domain"/>
    <property type="match status" value="2"/>
</dbReference>
<dbReference type="EMBL" id="RDRB01000003">
    <property type="protein sequence ID" value="ROU03276.1"/>
    <property type="molecule type" value="Genomic_DNA"/>
</dbReference>
<evidence type="ECO:0000259" key="4">
    <source>
        <dbReference type="Pfam" id="PF02719"/>
    </source>
</evidence>
<dbReference type="InterPro" id="IPR029063">
    <property type="entry name" value="SAM-dependent_MTases_sf"/>
</dbReference>
<feature type="transmembrane region" description="Helical" evidence="3">
    <location>
        <begin position="70"/>
        <end position="92"/>
    </location>
</feature>
<feature type="transmembrane region" description="Helical" evidence="3">
    <location>
        <begin position="40"/>
        <end position="58"/>
    </location>
</feature>
<protein>
    <submittedName>
        <fullName evidence="5">Polysaccharide biosynthesis protein</fullName>
    </submittedName>
</protein>
<keyword evidence="6" id="KW-1185">Reference proteome</keyword>
<dbReference type="PANTHER" id="PTHR43318:SF1">
    <property type="entry name" value="POLYSACCHARIDE BIOSYNTHESIS PROTEIN EPSC-RELATED"/>
    <property type="match status" value="1"/>
</dbReference>
<accession>A0A3N2R7I3</accession>
<dbReference type="CDD" id="cd05237">
    <property type="entry name" value="UDP_invert_4-6DH_SDR_e"/>
    <property type="match status" value="1"/>
</dbReference>
<gene>
    <name evidence="5" type="ORF">EAT49_06780</name>
</gene>
<keyword evidence="3" id="KW-0472">Membrane</keyword>
<feature type="domain" description="Polysaccharide biosynthesis protein CapD-like" evidence="4">
    <location>
        <begin position="274"/>
        <end position="563"/>
    </location>
</feature>
<keyword evidence="3" id="KW-0812">Transmembrane</keyword>
<evidence type="ECO:0000256" key="2">
    <source>
        <dbReference type="SAM" id="MobiDB-lite"/>
    </source>
</evidence>
<dbReference type="OrthoDB" id="9803111at2"/>
<feature type="transmembrane region" description="Helical" evidence="3">
    <location>
        <begin position="104"/>
        <end position="129"/>
    </location>
</feature>